<evidence type="ECO:0000313" key="6">
    <source>
        <dbReference type="Proteomes" id="UP000525652"/>
    </source>
</evidence>
<comment type="caution">
    <text evidence="4">The sequence shown here is derived from an EMBL/GenBank/DDBJ whole genome shotgun (WGS) entry which is preliminary data.</text>
</comment>
<dbReference type="EMBL" id="JACHVA010000142">
    <property type="protein sequence ID" value="MBC2604297.1"/>
    <property type="molecule type" value="Genomic_DNA"/>
</dbReference>
<reference evidence="4 6" key="1">
    <citation type="submission" date="2020-07" db="EMBL/GenBank/DDBJ databases">
        <authorList>
            <person name="Feng X."/>
        </authorList>
    </citation>
    <scope>NUCLEOTIDE SEQUENCE [LARGE SCALE GENOMIC DNA]</scope>
    <source>
        <strain evidence="4 6">JCM14086</strain>
    </source>
</reference>
<evidence type="ECO:0000259" key="2">
    <source>
        <dbReference type="Pfam" id="PF01609"/>
    </source>
</evidence>
<dbReference type="AlphaFoldDB" id="A0A7X1AZZ7"/>
<dbReference type="GO" id="GO:0003677">
    <property type="term" value="F:DNA binding"/>
    <property type="evidence" value="ECO:0007669"/>
    <property type="project" value="InterPro"/>
</dbReference>
<accession>A0A7X1AZZ7</accession>
<dbReference type="GO" id="GO:0004803">
    <property type="term" value="F:transposase activity"/>
    <property type="evidence" value="ECO:0007669"/>
    <property type="project" value="InterPro"/>
</dbReference>
<proteinExistence type="predicted"/>
<feature type="domain" description="Transposase IS4-like" evidence="2">
    <location>
        <begin position="112"/>
        <end position="253"/>
    </location>
</feature>
<name>A0A7X1AZZ7_9BACT</name>
<feature type="domain" description="Insertion element IS402-like" evidence="3">
    <location>
        <begin position="42"/>
        <end position="95"/>
    </location>
</feature>
<sequence>MLQRDVVLSLFIRDNIQVGRNASRSSRGAKKINNLYRTEVGSHRGRPVGNLDATLNGIWWILCTGSIWNQLPERYGKWNSVWRCFRRWCGSGMWGWILQNLTEQHSDYEIALMLDGSHIKAHQDASRSPLDSEQQKLGKTKGGRNTKLSAVVNLAGRAVSLVLVPGNEHDSVSAIETLPKNLKAKFVLADKAYDANRIRSHIESAGGFCVIPPKANRKETISYDKEIGRLRRIVENFFCRIKSYRRVATRYEQLP</sequence>
<evidence type="ECO:0000259" key="3">
    <source>
        <dbReference type="Pfam" id="PF13340"/>
    </source>
</evidence>
<dbReference type="InterPro" id="IPR025161">
    <property type="entry name" value="IS402-like_dom"/>
</dbReference>
<dbReference type="NCBIfam" id="NF033580">
    <property type="entry name" value="transpos_IS5_3"/>
    <property type="match status" value="1"/>
</dbReference>
<feature type="region of interest" description="Disordered" evidence="1">
    <location>
        <begin position="123"/>
        <end position="142"/>
    </location>
</feature>
<evidence type="ECO:0000313" key="5">
    <source>
        <dbReference type="EMBL" id="MBC2604297.1"/>
    </source>
</evidence>
<gene>
    <name evidence="4" type="ORF">H5P30_14140</name>
    <name evidence="5" type="ORF">H5P30_21160</name>
</gene>
<keyword evidence="6" id="KW-1185">Reference proteome</keyword>
<evidence type="ECO:0000256" key="1">
    <source>
        <dbReference type="SAM" id="MobiDB-lite"/>
    </source>
</evidence>
<dbReference type="EMBL" id="JACHVA010000105">
    <property type="protein sequence ID" value="MBC2602919.1"/>
    <property type="molecule type" value="Genomic_DNA"/>
</dbReference>
<dbReference type="Proteomes" id="UP000525652">
    <property type="component" value="Unassembled WGS sequence"/>
</dbReference>
<evidence type="ECO:0000313" key="4">
    <source>
        <dbReference type="EMBL" id="MBC2602919.1"/>
    </source>
</evidence>
<dbReference type="Pfam" id="PF01609">
    <property type="entry name" value="DDE_Tnp_1"/>
    <property type="match status" value="1"/>
</dbReference>
<dbReference type="GO" id="GO:0006313">
    <property type="term" value="P:DNA transposition"/>
    <property type="evidence" value="ECO:0007669"/>
    <property type="project" value="InterPro"/>
</dbReference>
<dbReference type="Pfam" id="PF13340">
    <property type="entry name" value="DUF4096"/>
    <property type="match status" value="1"/>
</dbReference>
<organism evidence="4 6">
    <name type="scientific">Puniceicoccus vermicola</name>
    <dbReference type="NCBI Taxonomy" id="388746"/>
    <lineage>
        <taxon>Bacteria</taxon>
        <taxon>Pseudomonadati</taxon>
        <taxon>Verrucomicrobiota</taxon>
        <taxon>Opitutia</taxon>
        <taxon>Puniceicoccales</taxon>
        <taxon>Puniceicoccaceae</taxon>
        <taxon>Puniceicoccus</taxon>
    </lineage>
</organism>
<dbReference type="RefSeq" id="WP_185693583.1">
    <property type="nucleotide sequence ID" value="NZ_JACHVA010000105.1"/>
</dbReference>
<dbReference type="InterPro" id="IPR002559">
    <property type="entry name" value="Transposase_11"/>
</dbReference>
<dbReference type="PANTHER" id="PTHR30007">
    <property type="entry name" value="PHP DOMAIN PROTEIN"/>
    <property type="match status" value="1"/>
</dbReference>
<protein>
    <submittedName>
        <fullName evidence="4">IS5 family transposase</fullName>
    </submittedName>
</protein>
<feature type="non-terminal residue" evidence="4">
    <location>
        <position position="255"/>
    </location>
</feature>
<dbReference type="PANTHER" id="PTHR30007:SF1">
    <property type="entry name" value="BLR1914 PROTEIN"/>
    <property type="match status" value="1"/>
</dbReference>